<organism evidence="2 3">
    <name type="scientific">Roseofilum capinflatum BLCC-M114</name>
    <dbReference type="NCBI Taxonomy" id="3022440"/>
    <lineage>
        <taxon>Bacteria</taxon>
        <taxon>Bacillati</taxon>
        <taxon>Cyanobacteriota</taxon>
        <taxon>Cyanophyceae</taxon>
        <taxon>Desertifilales</taxon>
        <taxon>Desertifilaceae</taxon>
        <taxon>Roseofilum</taxon>
        <taxon>Roseofilum capinflatum</taxon>
    </lineage>
</organism>
<keyword evidence="1" id="KW-1133">Transmembrane helix</keyword>
<sequence>MGEIAYRLLPIAYCLLPIAYSLSPIAYCLLPLASCLLLTFLEERLILTCYSRQSYHDP</sequence>
<feature type="transmembrane region" description="Helical" evidence="1">
    <location>
        <begin position="18"/>
        <end position="41"/>
    </location>
</feature>
<evidence type="ECO:0000313" key="2">
    <source>
        <dbReference type="EMBL" id="MDJ1175224.1"/>
    </source>
</evidence>
<name>A0ABT7B7T2_9CYAN</name>
<dbReference type="RefSeq" id="WP_283767531.1">
    <property type="nucleotide sequence ID" value="NZ_JAQOSO010000079.1"/>
</dbReference>
<evidence type="ECO:0000313" key="3">
    <source>
        <dbReference type="Proteomes" id="UP001235849"/>
    </source>
</evidence>
<comment type="caution">
    <text evidence="2">The sequence shown here is derived from an EMBL/GenBank/DDBJ whole genome shotgun (WGS) entry which is preliminary data.</text>
</comment>
<keyword evidence="1" id="KW-0472">Membrane</keyword>
<proteinExistence type="predicted"/>
<evidence type="ECO:0000256" key="1">
    <source>
        <dbReference type="SAM" id="Phobius"/>
    </source>
</evidence>
<dbReference type="EMBL" id="JAQOSO010000079">
    <property type="protein sequence ID" value="MDJ1175224.1"/>
    <property type="molecule type" value="Genomic_DNA"/>
</dbReference>
<gene>
    <name evidence="2" type="ORF">PMG25_14095</name>
</gene>
<evidence type="ECO:0008006" key="4">
    <source>
        <dbReference type="Google" id="ProtNLM"/>
    </source>
</evidence>
<reference evidence="2 3" key="1">
    <citation type="submission" date="2023-01" db="EMBL/GenBank/DDBJ databases">
        <title>Novel diversity within Roseofilum (Cyanobacteria; Desertifilaceae) from marine benthic mats with descriptions of four novel species.</title>
        <authorList>
            <person name="Wang Y."/>
            <person name="Berthold D.E."/>
            <person name="Hu J."/>
            <person name="Lefler F.W."/>
            <person name="Laughinghouse H.D. IV."/>
        </authorList>
    </citation>
    <scope>NUCLEOTIDE SEQUENCE [LARGE SCALE GENOMIC DNA]</scope>
    <source>
        <strain evidence="2 3">BLCC-M114</strain>
    </source>
</reference>
<keyword evidence="3" id="KW-1185">Reference proteome</keyword>
<keyword evidence="1" id="KW-0812">Transmembrane</keyword>
<accession>A0ABT7B7T2</accession>
<protein>
    <recommendedName>
        <fullName evidence="4">NADH dehydrogenase subunit 1</fullName>
    </recommendedName>
</protein>
<dbReference type="Proteomes" id="UP001235849">
    <property type="component" value="Unassembled WGS sequence"/>
</dbReference>